<keyword evidence="4" id="KW-0808">Transferase</keyword>
<dbReference type="Proteomes" id="UP000587760">
    <property type="component" value="Unassembled WGS sequence"/>
</dbReference>
<dbReference type="InterPro" id="IPR035965">
    <property type="entry name" value="PAS-like_dom_sf"/>
</dbReference>
<accession>A0A841R7R2</accession>
<dbReference type="SMART" id="SM00448">
    <property type="entry name" value="REC"/>
    <property type="match status" value="1"/>
</dbReference>
<evidence type="ECO:0000313" key="14">
    <source>
        <dbReference type="Proteomes" id="UP000587760"/>
    </source>
</evidence>
<evidence type="ECO:0000256" key="9">
    <source>
        <dbReference type="PROSITE-ProRule" id="PRU00169"/>
    </source>
</evidence>
<dbReference type="Gene3D" id="3.30.450.20">
    <property type="entry name" value="PAS domain"/>
    <property type="match status" value="1"/>
</dbReference>
<feature type="modified residue" description="4-aspartylphosphate" evidence="9">
    <location>
        <position position="503"/>
    </location>
</feature>
<dbReference type="Gene3D" id="3.30.565.10">
    <property type="entry name" value="Histidine kinase-like ATPase, C-terminal domain"/>
    <property type="match status" value="1"/>
</dbReference>
<dbReference type="EMBL" id="JACHGJ010000002">
    <property type="protein sequence ID" value="MBB6479895.1"/>
    <property type="molecule type" value="Genomic_DNA"/>
</dbReference>
<dbReference type="GO" id="GO:0000155">
    <property type="term" value="F:phosphorelay sensor kinase activity"/>
    <property type="evidence" value="ECO:0007669"/>
    <property type="project" value="InterPro"/>
</dbReference>
<dbReference type="InterPro" id="IPR000014">
    <property type="entry name" value="PAS"/>
</dbReference>
<evidence type="ECO:0000256" key="4">
    <source>
        <dbReference type="ARBA" id="ARBA00022679"/>
    </source>
</evidence>
<evidence type="ECO:0000259" key="12">
    <source>
        <dbReference type="PROSITE" id="PS50112"/>
    </source>
</evidence>
<evidence type="ECO:0000256" key="5">
    <source>
        <dbReference type="ARBA" id="ARBA00022741"/>
    </source>
</evidence>
<dbReference type="Gene3D" id="1.10.287.130">
    <property type="match status" value="1"/>
</dbReference>
<evidence type="ECO:0000256" key="1">
    <source>
        <dbReference type="ARBA" id="ARBA00000085"/>
    </source>
</evidence>
<dbReference type="RefSeq" id="WP_184745534.1">
    <property type="nucleotide sequence ID" value="NZ_JACHGJ010000002.1"/>
</dbReference>
<evidence type="ECO:0000256" key="3">
    <source>
        <dbReference type="ARBA" id="ARBA00022553"/>
    </source>
</evidence>
<sequence>MSSHGISDKSEIRHKAEKIAQKAKKESVKKIECMGKDEISDLIHNLNVHKIELELQNEDLIAAQESIEALQNRYYDLYDLAPVGYLTLSREGLILETNLTAAQLLGLSKRELANSHLQKYVLKDDVDQLYLLLKEIFATKSGQSCEIRMNRNGKTAFWVSLDGVIVPNRECDMRCRIIISDISLRKKREEEKERITEKLSQMQKLDSIGILAGGIAHDFNNLLNGFFLNIEMVQMNNKDEKLNQYLENTINCIDRARSLTQQLLTFSKGGSPVKREHKLLPLIEEIVNFAISGTSVVVQYNIDENLWSCNCDKNQISQVIDNLIINALQSMNKKGLIVVDAENTQIGEGGHETLSAGEYVKISIKDHGSGIDKKDSPYIFDPFFTTKDTGTGLGLSTCYSIIKRHGGYIDFESTREEGSVFYIFLPACRQSRPLNLTTTTFEDLQGSGTIIVLDDEMILCQAIKDSLESFGYRVEIKNTGEDLISFLENGDCSSMNLAGMILDLTIPGGLGGKDIIGSVRKICPQTTIIVSSGYSDDPVMAYPEKYGFNDSIQKPYKVFELLKLLNSHIE</sequence>
<dbReference type="PROSITE" id="PS50112">
    <property type="entry name" value="PAS"/>
    <property type="match status" value="1"/>
</dbReference>
<dbReference type="PANTHER" id="PTHR43065">
    <property type="entry name" value="SENSOR HISTIDINE KINASE"/>
    <property type="match status" value="1"/>
</dbReference>
<evidence type="ECO:0000256" key="6">
    <source>
        <dbReference type="ARBA" id="ARBA00022777"/>
    </source>
</evidence>
<dbReference type="CDD" id="cd00156">
    <property type="entry name" value="REC"/>
    <property type="match status" value="1"/>
</dbReference>
<dbReference type="GO" id="GO:0005524">
    <property type="term" value="F:ATP binding"/>
    <property type="evidence" value="ECO:0007669"/>
    <property type="project" value="UniProtKB-KW"/>
</dbReference>
<feature type="domain" description="PAS" evidence="12">
    <location>
        <begin position="70"/>
        <end position="140"/>
    </location>
</feature>
<dbReference type="PANTHER" id="PTHR43065:SF42">
    <property type="entry name" value="TWO-COMPONENT SENSOR PPRA"/>
    <property type="match status" value="1"/>
</dbReference>
<dbReference type="CDD" id="cd00082">
    <property type="entry name" value="HisKA"/>
    <property type="match status" value="1"/>
</dbReference>
<dbReference type="InterPro" id="IPR003594">
    <property type="entry name" value="HATPase_dom"/>
</dbReference>
<dbReference type="Gene3D" id="3.40.50.2300">
    <property type="match status" value="1"/>
</dbReference>
<dbReference type="PROSITE" id="PS50109">
    <property type="entry name" value="HIS_KIN"/>
    <property type="match status" value="1"/>
</dbReference>
<feature type="domain" description="Histidine kinase" evidence="10">
    <location>
        <begin position="214"/>
        <end position="429"/>
    </location>
</feature>
<keyword evidence="6" id="KW-0418">Kinase</keyword>
<keyword evidence="3 9" id="KW-0597">Phosphoprotein</keyword>
<dbReference type="InterPro" id="IPR004358">
    <property type="entry name" value="Sig_transdc_His_kin-like_C"/>
</dbReference>
<dbReference type="InterPro" id="IPR013767">
    <property type="entry name" value="PAS_fold"/>
</dbReference>
<dbReference type="PRINTS" id="PR00344">
    <property type="entry name" value="BCTRLSENSOR"/>
</dbReference>
<protein>
    <recommendedName>
        <fullName evidence="2">histidine kinase</fullName>
        <ecNumber evidence="2">2.7.13.3</ecNumber>
    </recommendedName>
</protein>
<dbReference type="Pfam" id="PF00989">
    <property type="entry name" value="PAS"/>
    <property type="match status" value="1"/>
</dbReference>
<dbReference type="SMART" id="SM00091">
    <property type="entry name" value="PAS"/>
    <property type="match status" value="1"/>
</dbReference>
<dbReference type="SMART" id="SM00388">
    <property type="entry name" value="HisKA"/>
    <property type="match status" value="1"/>
</dbReference>
<dbReference type="Pfam" id="PF00072">
    <property type="entry name" value="Response_reg"/>
    <property type="match status" value="1"/>
</dbReference>
<dbReference type="InterPro" id="IPR005467">
    <property type="entry name" value="His_kinase_dom"/>
</dbReference>
<dbReference type="Pfam" id="PF02518">
    <property type="entry name" value="HATPase_c"/>
    <property type="match status" value="1"/>
</dbReference>
<evidence type="ECO:0000256" key="7">
    <source>
        <dbReference type="ARBA" id="ARBA00022840"/>
    </source>
</evidence>
<name>A0A841R7R2_9SPIO</name>
<dbReference type="SUPFAM" id="SSF55785">
    <property type="entry name" value="PYP-like sensor domain (PAS domain)"/>
    <property type="match status" value="1"/>
</dbReference>
<keyword evidence="7" id="KW-0067">ATP-binding</keyword>
<evidence type="ECO:0000259" key="11">
    <source>
        <dbReference type="PROSITE" id="PS50110"/>
    </source>
</evidence>
<dbReference type="Pfam" id="PF00512">
    <property type="entry name" value="HisKA"/>
    <property type="match status" value="1"/>
</dbReference>
<evidence type="ECO:0000313" key="13">
    <source>
        <dbReference type="EMBL" id="MBB6479895.1"/>
    </source>
</evidence>
<dbReference type="EC" id="2.7.13.3" evidence="2"/>
<dbReference type="SUPFAM" id="SSF55874">
    <property type="entry name" value="ATPase domain of HSP90 chaperone/DNA topoisomerase II/histidine kinase"/>
    <property type="match status" value="1"/>
</dbReference>
<reference evidence="13 14" key="1">
    <citation type="submission" date="2020-08" db="EMBL/GenBank/DDBJ databases">
        <title>Genomic Encyclopedia of Type Strains, Phase IV (KMG-IV): sequencing the most valuable type-strain genomes for metagenomic binning, comparative biology and taxonomic classification.</title>
        <authorList>
            <person name="Goeker M."/>
        </authorList>
    </citation>
    <scope>NUCLEOTIDE SEQUENCE [LARGE SCALE GENOMIC DNA]</scope>
    <source>
        <strain evidence="13 14">DSM 2461</strain>
    </source>
</reference>
<dbReference type="PROSITE" id="PS50110">
    <property type="entry name" value="RESPONSE_REGULATORY"/>
    <property type="match status" value="1"/>
</dbReference>
<feature type="domain" description="Response regulatory" evidence="11">
    <location>
        <begin position="449"/>
        <end position="569"/>
    </location>
</feature>
<dbReference type="GO" id="GO:0006355">
    <property type="term" value="P:regulation of DNA-templated transcription"/>
    <property type="evidence" value="ECO:0007669"/>
    <property type="project" value="InterPro"/>
</dbReference>
<dbReference type="InterPro" id="IPR011006">
    <property type="entry name" value="CheY-like_superfamily"/>
</dbReference>
<evidence type="ECO:0000259" key="10">
    <source>
        <dbReference type="PROSITE" id="PS50109"/>
    </source>
</evidence>
<proteinExistence type="predicted"/>
<keyword evidence="8" id="KW-0902">Two-component regulatory system</keyword>
<keyword evidence="14" id="KW-1185">Reference proteome</keyword>
<dbReference type="SUPFAM" id="SSF52172">
    <property type="entry name" value="CheY-like"/>
    <property type="match status" value="1"/>
</dbReference>
<dbReference type="InterPro" id="IPR036890">
    <property type="entry name" value="HATPase_C_sf"/>
</dbReference>
<dbReference type="CDD" id="cd00130">
    <property type="entry name" value="PAS"/>
    <property type="match status" value="1"/>
</dbReference>
<dbReference type="NCBIfam" id="TIGR00229">
    <property type="entry name" value="sensory_box"/>
    <property type="match status" value="1"/>
</dbReference>
<evidence type="ECO:0000256" key="2">
    <source>
        <dbReference type="ARBA" id="ARBA00012438"/>
    </source>
</evidence>
<gene>
    <name evidence="13" type="ORF">HNR50_001553</name>
</gene>
<dbReference type="SMART" id="SM00387">
    <property type="entry name" value="HATPase_c"/>
    <property type="match status" value="1"/>
</dbReference>
<evidence type="ECO:0000256" key="8">
    <source>
        <dbReference type="ARBA" id="ARBA00023012"/>
    </source>
</evidence>
<dbReference type="InterPro" id="IPR036097">
    <property type="entry name" value="HisK_dim/P_sf"/>
</dbReference>
<comment type="caution">
    <text evidence="13">The sequence shown here is derived from an EMBL/GenBank/DDBJ whole genome shotgun (WGS) entry which is preliminary data.</text>
</comment>
<organism evidence="13 14">
    <name type="scientific">Spirochaeta isovalerica</name>
    <dbReference type="NCBI Taxonomy" id="150"/>
    <lineage>
        <taxon>Bacteria</taxon>
        <taxon>Pseudomonadati</taxon>
        <taxon>Spirochaetota</taxon>
        <taxon>Spirochaetia</taxon>
        <taxon>Spirochaetales</taxon>
        <taxon>Spirochaetaceae</taxon>
        <taxon>Spirochaeta</taxon>
    </lineage>
</organism>
<dbReference type="SUPFAM" id="SSF47384">
    <property type="entry name" value="Homodimeric domain of signal transducing histidine kinase"/>
    <property type="match status" value="1"/>
</dbReference>
<dbReference type="InterPro" id="IPR003661">
    <property type="entry name" value="HisK_dim/P_dom"/>
</dbReference>
<dbReference type="InterPro" id="IPR001789">
    <property type="entry name" value="Sig_transdc_resp-reg_receiver"/>
</dbReference>
<keyword evidence="5" id="KW-0547">Nucleotide-binding</keyword>
<dbReference type="AlphaFoldDB" id="A0A841R7R2"/>
<comment type="catalytic activity">
    <reaction evidence="1">
        <text>ATP + protein L-histidine = ADP + protein N-phospho-L-histidine.</text>
        <dbReference type="EC" id="2.7.13.3"/>
    </reaction>
</comment>